<accession>A0A0E3QMQ5</accession>
<dbReference type="KEGG" id="mbw:MSBRW_2046"/>
<gene>
    <name evidence="1" type="ORF">MSBRW_2046</name>
</gene>
<dbReference type="HOGENOM" id="CLU_1431629_0_0_2"/>
<evidence type="ECO:0000313" key="1">
    <source>
        <dbReference type="EMBL" id="AKB51299.1"/>
    </source>
</evidence>
<name>A0A0E3QMQ5_METBA</name>
<evidence type="ECO:0000313" key="2">
    <source>
        <dbReference type="Proteomes" id="UP000033038"/>
    </source>
</evidence>
<dbReference type="EMBL" id="CP009526">
    <property type="protein sequence ID" value="AKB51299.1"/>
    <property type="molecule type" value="Genomic_DNA"/>
</dbReference>
<dbReference type="Proteomes" id="UP000033038">
    <property type="component" value="Chromosome"/>
</dbReference>
<organism evidence="1 2">
    <name type="scientific">Methanosarcina barkeri str. Wiesmoor</name>
    <dbReference type="NCBI Taxonomy" id="1434109"/>
    <lineage>
        <taxon>Archaea</taxon>
        <taxon>Methanobacteriati</taxon>
        <taxon>Methanobacteriota</taxon>
        <taxon>Stenosarchaea group</taxon>
        <taxon>Methanomicrobia</taxon>
        <taxon>Methanosarcinales</taxon>
        <taxon>Methanosarcinaceae</taxon>
        <taxon>Methanosarcina</taxon>
    </lineage>
</organism>
<protein>
    <submittedName>
        <fullName evidence="1">Uncharacterized protein</fullName>
    </submittedName>
</protein>
<sequence>MAGLRENLITNGKMVLSSQVRYRVHYSKIKMALQKLSWLLGISLSERRLKRSCGKARKDYAFWAITCQTAQSINMPTSSTAVSISCTSAQVSRSSTASKYQMCFAIRARYTGKSHLIISHDSSKLRHAVPASCLTLIWKHLCGFPMARLSGCDCIPVLAGCLMAERCGMECKPISLSLNGLRRCCARLN</sequence>
<reference evidence="1 2" key="1">
    <citation type="submission" date="2014-07" db="EMBL/GenBank/DDBJ databases">
        <title>Methanogenic archaea and the global carbon cycle.</title>
        <authorList>
            <person name="Henriksen J.R."/>
            <person name="Luke J."/>
            <person name="Reinhart S."/>
            <person name="Benedict M.N."/>
            <person name="Youngblut N.D."/>
            <person name="Metcalf M.E."/>
            <person name="Whitaker R.J."/>
            <person name="Metcalf W.W."/>
        </authorList>
    </citation>
    <scope>NUCLEOTIDE SEQUENCE [LARGE SCALE GENOMIC DNA]</scope>
    <source>
        <strain evidence="1 2">Wiesmoor</strain>
    </source>
</reference>
<dbReference type="AlphaFoldDB" id="A0A0E3QMQ5"/>
<proteinExistence type="predicted"/>